<dbReference type="OrthoDB" id="9783597at2"/>
<accession>G0V4S4</accession>
<dbReference type="EMBL" id="CAKP01000019">
    <property type="protein sequence ID" value="CCC58114.1"/>
    <property type="molecule type" value="Genomic_DNA"/>
</dbReference>
<dbReference type="InterPro" id="IPR025374">
    <property type="entry name" value="DUF4364"/>
</dbReference>
<gene>
    <name evidence="1" type="ORF">CAAU_0465</name>
</gene>
<dbReference type="STRING" id="857293.CAAU_0465"/>
<reference evidence="1 2" key="1">
    <citation type="journal article" date="2011" name="J. Bacteriol.">
        <title>Draft genome sequence of Caloramator australicus strain RC3T, a thermoanaerobe from the Great Artesian Basin of Australia.</title>
        <authorList>
            <person name="Ogg C.D."/>
            <person name="Patel B.K.C."/>
        </authorList>
    </citation>
    <scope>NUCLEOTIDE SEQUENCE [LARGE SCALE GENOMIC DNA]</scope>
    <source>
        <strain evidence="1 2">RC3</strain>
    </source>
</reference>
<comment type="caution">
    <text evidence="1">The sequence shown here is derived from an EMBL/GenBank/DDBJ whole genome shotgun (WGS) entry which is preliminary data.</text>
</comment>
<name>G0V4S4_9CLOT</name>
<protein>
    <submittedName>
        <fullName evidence="1">No significant homology</fullName>
    </submittedName>
</protein>
<dbReference type="eggNOG" id="COG3432">
    <property type="taxonomic scope" value="Bacteria"/>
</dbReference>
<dbReference type="InterPro" id="IPR036388">
    <property type="entry name" value="WH-like_DNA-bd_sf"/>
</dbReference>
<organism evidence="1 2">
    <name type="scientific">Caloramator australicus RC3</name>
    <dbReference type="NCBI Taxonomy" id="857293"/>
    <lineage>
        <taxon>Bacteria</taxon>
        <taxon>Bacillati</taxon>
        <taxon>Bacillota</taxon>
        <taxon>Clostridia</taxon>
        <taxon>Eubacteriales</taxon>
        <taxon>Clostridiaceae</taxon>
        <taxon>Caloramator</taxon>
    </lineage>
</organism>
<sequence>MYRDTTELAENKLLILYILNKIDTPITNSSLTQIVLENNLINYFSLQQYISELIESGFIEINKEINKQLLRISLKGKRTLEFFIDRIPEKKLKVIDDYLKDQNIEPENKYTTISRYEAIGNEYFVDIKLLENEKIIFDLRLRTSSLEKATSICENWERNYVTLYEKIIDLLKE</sequence>
<dbReference type="AlphaFoldDB" id="G0V4S4"/>
<evidence type="ECO:0000313" key="1">
    <source>
        <dbReference type="EMBL" id="CCC58114.1"/>
    </source>
</evidence>
<dbReference type="Pfam" id="PF14277">
    <property type="entry name" value="DUF4364"/>
    <property type="match status" value="1"/>
</dbReference>
<dbReference type="Gene3D" id="1.10.10.10">
    <property type="entry name" value="Winged helix-like DNA-binding domain superfamily/Winged helix DNA-binding domain"/>
    <property type="match status" value="1"/>
</dbReference>
<keyword evidence="2" id="KW-1185">Reference proteome</keyword>
<dbReference type="Proteomes" id="UP000007652">
    <property type="component" value="Unassembled WGS sequence"/>
</dbReference>
<evidence type="ECO:0000313" key="2">
    <source>
        <dbReference type="Proteomes" id="UP000007652"/>
    </source>
</evidence>
<dbReference type="RefSeq" id="WP_008907832.1">
    <property type="nucleotide sequence ID" value="NZ_CAKP01000019.1"/>
</dbReference>
<proteinExistence type="predicted"/>